<proteinExistence type="predicted"/>
<dbReference type="Gene3D" id="3.20.20.140">
    <property type="entry name" value="Metal-dependent hydrolases"/>
    <property type="match status" value="1"/>
</dbReference>
<sequence>MCTADADVVFTNGRVHTVAGPSPWAEAVAVRGHTITHVGRTAEVLAGAGPRTRVIDLDGRLLMPGFVEGHTHPILGAFLGHGVDLQVPTRDDALAAIAAYAEAHPDGVVRGFGWRVDMFGPDGPSRADLDRVLPDRPGLFFAIDAHSMWANSAALAAAGIDRDTPDPVPGFSYFQRDRNGDPTGYVLEVNAVLGLVNAVEPISPQAMRRMLEGWLPSAAEAGITTVFDAGVPPVGGDQASVIALYADLERAGALPFRVVASYAIKSPPADGDFTAVVEEFLAARDSVTTELVSVDVLKIVGDGTQGGYTAWLIEPYADRPDTTGSSAFTEAQWHEMIGLFDRAGIDVHVHACGERTVRVALDAIEGAIGRNGPRDRRHTIAHLVHVADADAPRFGELGVIAEFSANWFSADPDTVQNMAARYGAPRMDLLYRPRDILRAGGRISLGTDWPAAGYFSTHKPLDAIQIGVTRQLIGDVDAPVLAPADQRLSVAEAVHANTLGAAYQLRLDDVVGSVEVGKRADLIVLDTDIFAVDPHAIHTAQVLLTMTDGRIWHEAPGLSAATPR</sequence>
<dbReference type="PANTHER" id="PTHR22642">
    <property type="entry name" value="IMIDAZOLONEPROPIONASE"/>
    <property type="match status" value="1"/>
</dbReference>
<dbReference type="Pfam" id="PF07969">
    <property type="entry name" value="Amidohydro_3"/>
    <property type="match status" value="1"/>
</dbReference>
<protein>
    <submittedName>
        <fullName evidence="2">Twin-arginine translocation pathway signal protein</fullName>
    </submittedName>
</protein>
<dbReference type="OrthoDB" id="3173428at2"/>
<gene>
    <name evidence="2" type="ORF">AFA91_18660</name>
</gene>
<dbReference type="Proteomes" id="UP000062255">
    <property type="component" value="Chromosome"/>
</dbReference>
<dbReference type="AlphaFoldDB" id="A0A0K0X861"/>
<dbReference type="InterPro" id="IPR033932">
    <property type="entry name" value="YtcJ-like"/>
</dbReference>
<dbReference type="STRING" id="134601.AFA91_18660"/>
<dbReference type="RefSeq" id="WP_049746009.1">
    <property type="nucleotide sequence ID" value="NZ_CP012150.1"/>
</dbReference>
<reference evidence="2 3" key="1">
    <citation type="submission" date="2015-07" db="EMBL/GenBank/DDBJ databases">
        <title>Complete genome sequence of Mycobacterium goodii X7B, a facultative thermophilic biodesulfurizing bacterium.</title>
        <authorList>
            <person name="Yu B."/>
            <person name="Li F."/>
            <person name="Xu P."/>
        </authorList>
    </citation>
    <scope>NUCLEOTIDE SEQUENCE [LARGE SCALE GENOMIC DNA]</scope>
    <source>
        <strain evidence="2 3">X7B</strain>
    </source>
</reference>
<dbReference type="PANTHER" id="PTHR22642:SF2">
    <property type="entry name" value="PROTEIN LONG AFTER FAR-RED 3"/>
    <property type="match status" value="1"/>
</dbReference>
<dbReference type="SUPFAM" id="SSF51338">
    <property type="entry name" value="Composite domain of metallo-dependent hydrolases"/>
    <property type="match status" value="1"/>
</dbReference>
<evidence type="ECO:0000313" key="2">
    <source>
        <dbReference type="EMBL" id="AKS33583.1"/>
    </source>
</evidence>
<feature type="domain" description="Amidohydrolase 3" evidence="1">
    <location>
        <begin position="53"/>
        <end position="551"/>
    </location>
</feature>
<dbReference type="CDD" id="cd01300">
    <property type="entry name" value="YtcJ_like"/>
    <property type="match status" value="1"/>
</dbReference>
<evidence type="ECO:0000259" key="1">
    <source>
        <dbReference type="Pfam" id="PF07969"/>
    </source>
</evidence>
<dbReference type="Gene3D" id="3.10.310.70">
    <property type="match status" value="1"/>
</dbReference>
<name>A0A0K0X861_MYCGD</name>
<organism evidence="2 3">
    <name type="scientific">Mycolicibacterium goodii</name>
    <name type="common">Mycobacterium goodii</name>
    <dbReference type="NCBI Taxonomy" id="134601"/>
    <lineage>
        <taxon>Bacteria</taxon>
        <taxon>Bacillati</taxon>
        <taxon>Actinomycetota</taxon>
        <taxon>Actinomycetes</taxon>
        <taxon>Mycobacteriales</taxon>
        <taxon>Mycobacteriaceae</taxon>
        <taxon>Mycolicibacterium</taxon>
    </lineage>
</organism>
<dbReference type="KEGG" id="mgo:AFA91_18660"/>
<dbReference type="SUPFAM" id="SSF51556">
    <property type="entry name" value="Metallo-dependent hydrolases"/>
    <property type="match status" value="1"/>
</dbReference>
<dbReference type="InterPro" id="IPR011059">
    <property type="entry name" value="Metal-dep_hydrolase_composite"/>
</dbReference>
<dbReference type="InterPro" id="IPR032466">
    <property type="entry name" value="Metal_Hydrolase"/>
</dbReference>
<dbReference type="InterPro" id="IPR013108">
    <property type="entry name" value="Amidohydro_3"/>
</dbReference>
<dbReference type="GO" id="GO:0016810">
    <property type="term" value="F:hydrolase activity, acting on carbon-nitrogen (but not peptide) bonds"/>
    <property type="evidence" value="ECO:0007669"/>
    <property type="project" value="InterPro"/>
</dbReference>
<dbReference type="PATRIC" id="fig|134601.6.peg.3864"/>
<accession>A0A0K0X861</accession>
<dbReference type="EMBL" id="CP012150">
    <property type="protein sequence ID" value="AKS33583.1"/>
    <property type="molecule type" value="Genomic_DNA"/>
</dbReference>
<evidence type="ECO:0000313" key="3">
    <source>
        <dbReference type="Proteomes" id="UP000062255"/>
    </source>
</evidence>
<dbReference type="Gene3D" id="2.30.40.10">
    <property type="entry name" value="Urease, subunit C, domain 1"/>
    <property type="match status" value="1"/>
</dbReference>